<organism evidence="1 2">
    <name type="scientific">Achromobacter denitrificans</name>
    <name type="common">Alcaligenes denitrificans</name>
    <dbReference type="NCBI Taxonomy" id="32002"/>
    <lineage>
        <taxon>Bacteria</taxon>
        <taxon>Pseudomonadati</taxon>
        <taxon>Pseudomonadota</taxon>
        <taxon>Betaproteobacteria</taxon>
        <taxon>Burkholderiales</taxon>
        <taxon>Alcaligenaceae</taxon>
        <taxon>Achromobacter</taxon>
    </lineage>
</organism>
<sequence length="455" mass="49004">MELIVPTGGHIGLELTVDVGGRTEFVRCTSGTEKQKNVIVEPVVRDYQILSVSSAASSYAANLQRTCEGLESRYATVFGEIRRPGKEVAKRVWEVSVGRTYALVWPGNLAPVFPPYLDYEPLQSRPGWSGALVTFSYPVEKSVQEWLLRVTGLNLATTLPEIVPVWPPLVRRVTGGVVEAPAKSALIVSAGRLTPHGTIGVSALFALSVTEEIGQNSKSVSEPFFQLVPALDNTVELTCLDPARASLNIDIVASTKYPVQNGVELAGVERSGAIQTVGLHESAATPLLEAIRGGEISFNYLSIPKHVVGYASIGRGGLWEKLLTLNGSDVPAPHDTEARLLSPVDVTALVEVLARRNDDVLLDFGAFGRVIAIGSSAPAYTPSLSKGLRERLLAYLFQTHGRIAPGLNARNAEDTEIISEFLKEPPDATGATWRSLKAVLELEVRVRKVNARTGI</sequence>
<keyword evidence="2" id="KW-1185">Reference proteome</keyword>
<accession>A0ABZ3FZZ0</accession>
<dbReference type="EMBL" id="CP154792">
    <property type="protein sequence ID" value="XAN14031.1"/>
    <property type="molecule type" value="Genomic_DNA"/>
</dbReference>
<dbReference type="RefSeq" id="WP_343498567.1">
    <property type="nucleotide sequence ID" value="NZ_CP154792.1"/>
</dbReference>
<evidence type="ECO:0000313" key="1">
    <source>
        <dbReference type="EMBL" id="XAN14031.1"/>
    </source>
</evidence>
<name>A0ABZ3FZZ0_ACHDE</name>
<proteinExistence type="predicted"/>
<gene>
    <name evidence="1" type="ORF">AAIK43_21895</name>
</gene>
<dbReference type="Proteomes" id="UP001446337">
    <property type="component" value="Chromosome"/>
</dbReference>
<protein>
    <submittedName>
        <fullName evidence="1">Uncharacterized protein</fullName>
    </submittedName>
</protein>
<reference evidence="1 2" key="1">
    <citation type="submission" date="2024-05" db="EMBL/GenBank/DDBJ databases">
        <title>Achromobacter denitrificans. BP1, complete genome.</title>
        <authorList>
            <person name="Zhang B."/>
        </authorList>
    </citation>
    <scope>NUCLEOTIDE SEQUENCE [LARGE SCALE GENOMIC DNA]</scope>
    <source>
        <strain evidence="1 2">BP1</strain>
    </source>
</reference>
<evidence type="ECO:0000313" key="2">
    <source>
        <dbReference type="Proteomes" id="UP001446337"/>
    </source>
</evidence>